<comment type="caution">
    <text evidence="2">The sequence shown here is derived from an EMBL/GenBank/DDBJ whole genome shotgun (WGS) entry which is preliminary data.</text>
</comment>
<dbReference type="GO" id="GO:0003677">
    <property type="term" value="F:DNA binding"/>
    <property type="evidence" value="ECO:0007669"/>
    <property type="project" value="InterPro"/>
</dbReference>
<reference evidence="2 3" key="1">
    <citation type="submission" date="2018-12" db="EMBL/GenBank/DDBJ databases">
        <title>Corynebacterium sanguinis sp. nov., a clinically-associated and environmental corynebacterium.</title>
        <authorList>
            <person name="Gonzales-Siles L."/>
            <person name="Jaen-Luchoro D."/>
            <person name="Cardew S."/>
            <person name="Inganas E."/>
            <person name="Ohlen M."/>
            <person name="Jensie-Markopolous S."/>
            <person name="Pinyeiro-Iglesias B."/>
            <person name="Molin K."/>
            <person name="Skovbjerg S."/>
            <person name="Svensson-Stadler L."/>
            <person name="Funke G."/>
            <person name="Moore E.R.B."/>
        </authorList>
    </citation>
    <scope>NUCLEOTIDE SEQUENCE [LARGE SCALE GENOMIC DNA]</scope>
    <source>
        <strain evidence="2 3">58734</strain>
    </source>
</reference>
<name>A0A6C1TU80_9CORY</name>
<feature type="domain" description="Resolvase HTH" evidence="1">
    <location>
        <begin position="7"/>
        <end position="36"/>
    </location>
</feature>
<dbReference type="Proteomes" id="UP000336646">
    <property type="component" value="Unassembled WGS sequence"/>
</dbReference>
<organism evidence="2 3">
    <name type="scientific">Corynebacterium sanguinis</name>
    <dbReference type="NCBI Taxonomy" id="2594913"/>
    <lineage>
        <taxon>Bacteria</taxon>
        <taxon>Bacillati</taxon>
        <taxon>Actinomycetota</taxon>
        <taxon>Actinomycetes</taxon>
        <taxon>Mycobacteriales</taxon>
        <taxon>Corynebacteriaceae</taxon>
        <taxon>Corynebacterium</taxon>
    </lineage>
</organism>
<dbReference type="EMBL" id="RXIR01000041">
    <property type="protein sequence ID" value="TVS25710.1"/>
    <property type="molecule type" value="Genomic_DNA"/>
</dbReference>
<evidence type="ECO:0000259" key="1">
    <source>
        <dbReference type="Pfam" id="PF02796"/>
    </source>
</evidence>
<sequence>MGWVISVEDWAKIRYLRRQGLSIRKIAAEVGCSKKT</sequence>
<feature type="non-terminal residue" evidence="2">
    <location>
        <position position="36"/>
    </location>
</feature>
<gene>
    <name evidence="2" type="ORF">EKI59_11455</name>
</gene>
<dbReference type="InterPro" id="IPR006120">
    <property type="entry name" value="Resolvase_HTH_dom"/>
</dbReference>
<evidence type="ECO:0000313" key="2">
    <source>
        <dbReference type="EMBL" id="TVS25710.1"/>
    </source>
</evidence>
<dbReference type="Pfam" id="PF02796">
    <property type="entry name" value="HTH_7"/>
    <property type="match status" value="1"/>
</dbReference>
<proteinExistence type="predicted"/>
<accession>A0A6C1TU80</accession>
<dbReference type="Gene3D" id="1.10.10.60">
    <property type="entry name" value="Homeodomain-like"/>
    <property type="match status" value="1"/>
</dbReference>
<evidence type="ECO:0000313" key="3">
    <source>
        <dbReference type="Proteomes" id="UP000336646"/>
    </source>
</evidence>
<dbReference type="GO" id="GO:0000150">
    <property type="term" value="F:DNA strand exchange activity"/>
    <property type="evidence" value="ECO:0007669"/>
    <property type="project" value="InterPro"/>
</dbReference>
<dbReference type="AlphaFoldDB" id="A0A6C1TU80"/>
<protein>
    <recommendedName>
        <fullName evidence="1">Resolvase HTH domain-containing protein</fullName>
    </recommendedName>
</protein>
<dbReference type="OrthoDB" id="3204032at2"/>